<accession>A0ABU2F8Q5</accession>
<name>A0ABU2F8Q5_9EURY</name>
<evidence type="ECO:0000313" key="2">
    <source>
        <dbReference type="EMBL" id="MDS0258577.1"/>
    </source>
</evidence>
<feature type="region of interest" description="Disordered" evidence="1">
    <location>
        <begin position="49"/>
        <end position="79"/>
    </location>
</feature>
<organism evidence="2 3">
    <name type="scientific">Haloarcula saliterrae</name>
    <dbReference type="NCBI Taxonomy" id="2950534"/>
    <lineage>
        <taxon>Archaea</taxon>
        <taxon>Methanobacteriati</taxon>
        <taxon>Methanobacteriota</taxon>
        <taxon>Stenosarchaea group</taxon>
        <taxon>Halobacteria</taxon>
        <taxon>Halobacteriales</taxon>
        <taxon>Haloarculaceae</taxon>
        <taxon>Haloarcula</taxon>
    </lineage>
</organism>
<dbReference type="RefSeq" id="WP_310918142.1">
    <property type="nucleotide sequence ID" value="NZ_JAMQON010000001.1"/>
</dbReference>
<comment type="caution">
    <text evidence="2">The sequence shown here is derived from an EMBL/GenBank/DDBJ whole genome shotgun (WGS) entry which is preliminary data.</text>
</comment>
<feature type="compositionally biased region" description="Basic and acidic residues" evidence="1">
    <location>
        <begin position="52"/>
        <end position="79"/>
    </location>
</feature>
<dbReference type="EMBL" id="JAMQON010000001">
    <property type="protein sequence ID" value="MDS0258577.1"/>
    <property type="molecule type" value="Genomic_DNA"/>
</dbReference>
<evidence type="ECO:0000313" key="3">
    <source>
        <dbReference type="Proteomes" id="UP001259659"/>
    </source>
</evidence>
<evidence type="ECO:0000256" key="1">
    <source>
        <dbReference type="SAM" id="MobiDB-lite"/>
    </source>
</evidence>
<gene>
    <name evidence="2" type="ORF">NDI56_04020</name>
</gene>
<dbReference type="Proteomes" id="UP001259659">
    <property type="component" value="Unassembled WGS sequence"/>
</dbReference>
<proteinExistence type="predicted"/>
<sequence length="79" mass="9028">MTRYPDDLPDAEKAQCLVDELVFGTSFVELTDDGPRRVDPAEIISTAEDDGEVAHTRRKYQEESRYDPAEGEVRIRRIS</sequence>
<keyword evidence="3" id="KW-1185">Reference proteome</keyword>
<protein>
    <submittedName>
        <fullName evidence="2">Uncharacterized protein</fullName>
    </submittedName>
</protein>
<reference evidence="2 3" key="1">
    <citation type="submission" date="2022-06" db="EMBL/GenBank/DDBJ databases">
        <title>Haloarcula sp. a new haloarchaeum isolate from saline soil.</title>
        <authorList>
            <person name="Strakova D."/>
            <person name="Galisteo C."/>
            <person name="Sanchez-Porro C."/>
            <person name="Ventosa A."/>
        </authorList>
    </citation>
    <scope>NUCLEOTIDE SEQUENCE [LARGE SCALE GENOMIC DNA]</scope>
    <source>
        <strain evidence="2 3">S1CR25-12</strain>
    </source>
</reference>